<dbReference type="Gene3D" id="1.20.5.3310">
    <property type="match status" value="1"/>
</dbReference>
<evidence type="ECO:0000313" key="10">
    <source>
        <dbReference type="EMBL" id="GAA5017546.1"/>
    </source>
</evidence>
<evidence type="ECO:0000256" key="8">
    <source>
        <dbReference type="ARBA" id="ARBA00023136"/>
    </source>
</evidence>
<keyword evidence="5" id="KW-0653">Protein transport</keyword>
<dbReference type="RefSeq" id="WP_345651826.1">
    <property type="nucleotide sequence ID" value="NZ_BAABKB010000016.1"/>
</dbReference>
<evidence type="ECO:0000256" key="6">
    <source>
        <dbReference type="ARBA" id="ARBA00022989"/>
    </source>
</evidence>
<keyword evidence="7" id="KW-0811">Translocation</keyword>
<feature type="compositionally biased region" description="Low complexity" evidence="9">
    <location>
        <begin position="113"/>
        <end position="128"/>
    </location>
</feature>
<evidence type="ECO:0000256" key="7">
    <source>
        <dbReference type="ARBA" id="ARBA00023010"/>
    </source>
</evidence>
<dbReference type="InterPro" id="IPR018448">
    <property type="entry name" value="TatB"/>
</dbReference>
<dbReference type="Proteomes" id="UP001501759">
    <property type="component" value="Unassembled WGS sequence"/>
</dbReference>
<organism evidence="10 11">
    <name type="scientific">Streptomyces siamensis</name>
    <dbReference type="NCBI Taxonomy" id="1274986"/>
    <lineage>
        <taxon>Bacteria</taxon>
        <taxon>Bacillati</taxon>
        <taxon>Actinomycetota</taxon>
        <taxon>Actinomycetes</taxon>
        <taxon>Kitasatosporales</taxon>
        <taxon>Streptomycetaceae</taxon>
        <taxon>Streptomyces</taxon>
    </lineage>
</organism>
<evidence type="ECO:0000256" key="3">
    <source>
        <dbReference type="ARBA" id="ARBA00022475"/>
    </source>
</evidence>
<evidence type="ECO:0000256" key="1">
    <source>
        <dbReference type="ARBA" id="ARBA00004167"/>
    </source>
</evidence>
<evidence type="ECO:0000256" key="9">
    <source>
        <dbReference type="SAM" id="MobiDB-lite"/>
    </source>
</evidence>
<evidence type="ECO:0000313" key="11">
    <source>
        <dbReference type="Proteomes" id="UP001501759"/>
    </source>
</evidence>
<keyword evidence="8" id="KW-0472">Membrane</keyword>
<evidence type="ECO:0008006" key="12">
    <source>
        <dbReference type="Google" id="ProtNLM"/>
    </source>
</evidence>
<dbReference type="PRINTS" id="PR01506">
    <property type="entry name" value="TATBPROTEIN"/>
</dbReference>
<comment type="caution">
    <text evidence="10">The sequence shown here is derived from an EMBL/GenBank/DDBJ whole genome shotgun (WGS) entry which is preliminary data.</text>
</comment>
<evidence type="ECO:0000256" key="5">
    <source>
        <dbReference type="ARBA" id="ARBA00022927"/>
    </source>
</evidence>
<keyword evidence="3" id="KW-1003">Cell membrane</keyword>
<keyword evidence="6" id="KW-1133">Transmembrane helix</keyword>
<sequence>MFFDMGPLEVLAIAVIAVVVLGPEKLPRAIQEVSAVIRKIRSLSQSAQTEIRNELGPEFADFDLQDLNPRALARKAVSDTLKTPGLGDLAKTVDLNGLLAPPSGDSGPVPAKSSATRGTRTTSSPGRS</sequence>
<keyword evidence="4" id="KW-0812">Transmembrane</keyword>
<evidence type="ECO:0000256" key="4">
    <source>
        <dbReference type="ARBA" id="ARBA00022692"/>
    </source>
</evidence>
<protein>
    <recommendedName>
        <fullName evidence="12">Sec-independent protein translocase protein TatB</fullName>
    </recommendedName>
</protein>
<dbReference type="InterPro" id="IPR003369">
    <property type="entry name" value="TatA/B/E"/>
</dbReference>
<gene>
    <name evidence="10" type="ORF">GCM10023335_44240</name>
</gene>
<comment type="subcellular location">
    <subcellularLocation>
        <location evidence="1">Membrane</location>
        <topology evidence="1">Single-pass membrane protein</topology>
    </subcellularLocation>
</comment>
<dbReference type="PANTHER" id="PTHR33162:SF1">
    <property type="entry name" value="SEC-INDEPENDENT PROTEIN TRANSLOCASE PROTEIN TATA, CHLOROPLASTIC"/>
    <property type="match status" value="1"/>
</dbReference>
<proteinExistence type="predicted"/>
<evidence type="ECO:0000256" key="2">
    <source>
        <dbReference type="ARBA" id="ARBA00022448"/>
    </source>
</evidence>
<accession>A0ABP9J392</accession>
<dbReference type="PANTHER" id="PTHR33162">
    <property type="entry name" value="SEC-INDEPENDENT PROTEIN TRANSLOCASE PROTEIN TATA, CHLOROPLASTIC"/>
    <property type="match status" value="1"/>
</dbReference>
<dbReference type="NCBIfam" id="TIGR01410">
    <property type="entry name" value="tatB"/>
    <property type="match status" value="1"/>
</dbReference>
<reference evidence="11" key="1">
    <citation type="journal article" date="2019" name="Int. J. Syst. Evol. Microbiol.">
        <title>The Global Catalogue of Microorganisms (GCM) 10K type strain sequencing project: providing services to taxonomists for standard genome sequencing and annotation.</title>
        <authorList>
            <consortium name="The Broad Institute Genomics Platform"/>
            <consortium name="The Broad Institute Genome Sequencing Center for Infectious Disease"/>
            <person name="Wu L."/>
            <person name="Ma J."/>
        </authorList>
    </citation>
    <scope>NUCLEOTIDE SEQUENCE [LARGE SCALE GENOMIC DNA]</scope>
    <source>
        <strain evidence="11">JCM 18409</strain>
    </source>
</reference>
<dbReference type="Pfam" id="PF02416">
    <property type="entry name" value="TatA_B_E"/>
    <property type="match status" value="1"/>
</dbReference>
<keyword evidence="11" id="KW-1185">Reference proteome</keyword>
<feature type="region of interest" description="Disordered" evidence="9">
    <location>
        <begin position="97"/>
        <end position="128"/>
    </location>
</feature>
<keyword evidence="2" id="KW-0813">Transport</keyword>
<dbReference type="EMBL" id="BAABKB010000016">
    <property type="protein sequence ID" value="GAA5017546.1"/>
    <property type="molecule type" value="Genomic_DNA"/>
</dbReference>
<name>A0ABP9J392_9ACTN</name>